<keyword evidence="3" id="KW-0378">Hydrolase</keyword>
<dbReference type="InterPro" id="IPR038765">
    <property type="entry name" value="Papain-like_cys_pep_sf"/>
</dbReference>
<dbReference type="Gene3D" id="3.90.1720.10">
    <property type="entry name" value="endopeptidase domain like (from Nostoc punctiforme)"/>
    <property type="match status" value="1"/>
</dbReference>
<evidence type="ECO:0000313" key="6">
    <source>
        <dbReference type="EMBL" id="EQD79095.1"/>
    </source>
</evidence>
<dbReference type="AlphaFoldDB" id="T1DAD8"/>
<dbReference type="SUPFAM" id="SSF54001">
    <property type="entry name" value="Cysteine proteinases"/>
    <property type="match status" value="1"/>
</dbReference>
<dbReference type="GO" id="GO:0008234">
    <property type="term" value="F:cysteine-type peptidase activity"/>
    <property type="evidence" value="ECO:0007669"/>
    <property type="project" value="UniProtKB-KW"/>
</dbReference>
<keyword evidence="4" id="KW-0788">Thiol protease</keyword>
<dbReference type="EMBL" id="AUZX01001439">
    <property type="protein sequence ID" value="EQD79095.1"/>
    <property type="molecule type" value="Genomic_DNA"/>
</dbReference>
<organism evidence="6">
    <name type="scientific">mine drainage metagenome</name>
    <dbReference type="NCBI Taxonomy" id="410659"/>
    <lineage>
        <taxon>unclassified sequences</taxon>
        <taxon>metagenomes</taxon>
        <taxon>ecological metagenomes</taxon>
    </lineage>
</organism>
<evidence type="ECO:0000256" key="1">
    <source>
        <dbReference type="ARBA" id="ARBA00007074"/>
    </source>
</evidence>
<evidence type="ECO:0000256" key="3">
    <source>
        <dbReference type="ARBA" id="ARBA00022801"/>
    </source>
</evidence>
<dbReference type="GO" id="GO:0006508">
    <property type="term" value="P:proteolysis"/>
    <property type="evidence" value="ECO:0007669"/>
    <property type="project" value="UniProtKB-KW"/>
</dbReference>
<name>T1DAD8_9ZZZZ</name>
<reference evidence="6" key="2">
    <citation type="journal article" date="2014" name="ISME J.">
        <title>Microbial stratification in low pH oxic and suboxic macroscopic growths along an acid mine drainage.</title>
        <authorList>
            <person name="Mendez-Garcia C."/>
            <person name="Mesa V."/>
            <person name="Sprenger R.R."/>
            <person name="Richter M."/>
            <person name="Diez M.S."/>
            <person name="Solano J."/>
            <person name="Bargiela R."/>
            <person name="Golyshina O.V."/>
            <person name="Manteca A."/>
            <person name="Ramos J.L."/>
            <person name="Gallego J.R."/>
            <person name="Llorente I."/>
            <person name="Martins Dos Santos V.A."/>
            <person name="Jensen O.N."/>
            <person name="Pelaez A.I."/>
            <person name="Sanchez J."/>
            <person name="Ferrer M."/>
        </authorList>
    </citation>
    <scope>NUCLEOTIDE SEQUENCE</scope>
</reference>
<feature type="non-terminal residue" evidence="6">
    <location>
        <position position="1"/>
    </location>
</feature>
<dbReference type="InterPro" id="IPR000064">
    <property type="entry name" value="NLP_P60_dom"/>
</dbReference>
<evidence type="ECO:0000256" key="2">
    <source>
        <dbReference type="ARBA" id="ARBA00022670"/>
    </source>
</evidence>
<dbReference type="Pfam" id="PF00877">
    <property type="entry name" value="NLPC_P60"/>
    <property type="match status" value="1"/>
</dbReference>
<comment type="similarity">
    <text evidence="1">Belongs to the peptidase C40 family.</text>
</comment>
<sequence>ADLKGIGVDCAMLPVRVFVDLGLLAPFDPRPYPHDWMLHRSEERFLGWVERFAVRTVAPQPGDLALFRFGRCVSHGGIICEPGYMIHADLRARRVERTEIEPYAGRLHSYWSVKDV</sequence>
<evidence type="ECO:0000259" key="5">
    <source>
        <dbReference type="Pfam" id="PF00877"/>
    </source>
</evidence>
<comment type="caution">
    <text evidence="6">The sequence shown here is derived from an EMBL/GenBank/DDBJ whole genome shotgun (WGS) entry which is preliminary data.</text>
</comment>
<accession>T1DAD8</accession>
<keyword evidence="2" id="KW-0645">Protease</keyword>
<gene>
    <name evidence="6" type="ORF">B1A_01915</name>
</gene>
<proteinExistence type="inferred from homology"/>
<feature type="domain" description="NlpC/P60" evidence="5">
    <location>
        <begin position="7"/>
        <end position="100"/>
    </location>
</feature>
<reference evidence="6" key="1">
    <citation type="submission" date="2013-08" db="EMBL/GenBank/DDBJ databases">
        <authorList>
            <person name="Mendez C."/>
            <person name="Richter M."/>
            <person name="Ferrer M."/>
            <person name="Sanchez J."/>
        </authorList>
    </citation>
    <scope>NUCLEOTIDE SEQUENCE</scope>
</reference>
<evidence type="ECO:0000256" key="4">
    <source>
        <dbReference type="ARBA" id="ARBA00022807"/>
    </source>
</evidence>
<protein>
    <submittedName>
        <fullName evidence="6">Phage associated protein</fullName>
    </submittedName>
</protein>